<keyword evidence="1" id="KW-0472">Membrane</keyword>
<evidence type="ECO:0000256" key="1">
    <source>
        <dbReference type="SAM" id="Phobius"/>
    </source>
</evidence>
<gene>
    <name evidence="2" type="ORF">H310_00127</name>
</gene>
<organism evidence="2">
    <name type="scientific">Aphanomyces invadans</name>
    <dbReference type="NCBI Taxonomy" id="157072"/>
    <lineage>
        <taxon>Eukaryota</taxon>
        <taxon>Sar</taxon>
        <taxon>Stramenopiles</taxon>
        <taxon>Oomycota</taxon>
        <taxon>Saprolegniomycetes</taxon>
        <taxon>Saprolegniales</taxon>
        <taxon>Verrucalvaceae</taxon>
        <taxon>Aphanomyces</taxon>
    </lineage>
</organism>
<proteinExistence type="predicted"/>
<keyword evidence="1" id="KW-1133">Transmembrane helix</keyword>
<feature type="transmembrane region" description="Helical" evidence="1">
    <location>
        <begin position="821"/>
        <end position="844"/>
    </location>
</feature>
<accession>A0A024UUE8</accession>
<feature type="transmembrane region" description="Helical" evidence="1">
    <location>
        <begin position="1638"/>
        <end position="1657"/>
    </location>
</feature>
<sequence>MAKIAPTVNSAAMPKIAQTVDPAVVGKRSASTSHLYVVSPRTERPRTTGKSSCVGCSVITSRRPTIEMPPEMNPHPALAKATTWLGYLYLVCTIMSSWVSLGFMAPFTENDLWWPHFNSTGLHTFLGELYLIKLTTDDHGQFSLFDDNAALSRDYSAPTTKLLLSQSSCRRILLQNLSLDIAISTLRRSSFSDNIVVVPLPCWLDFGRRFDMAHTSGRQERCHRRMKWNGGVYLESLLRNTRTSDWMSSAYFNALQMTVFESVHQLNESWAISWFTSLQLPWLDAPDEATLWQKHGISRWQQHLQNRFLEGTLETISIVNGLGIAQVFTVSEIPATPRALGSWSTQFASCGLENDLNTCMLTNTTLIRGLSNSFEAMGYDWDVYYNGPNMTVGSQLIRSYLGPLVAIDITLVPIPQMLLGIVRGFRETVWSSAQFNLIRHASTTLDPAPPSWLVNGTTFYGGNPMCPFDKPKPFVQAPFGYYDECDLQGPHVMPVTPQSSLFALLALDKYRALSLVQTTCSSCISASVACVQYLHSILAASNSVDAPLDLAASFDQAATQLVGIKFIQFARTRDRDAVLTQTMVQNPPDLTWTFFGWVAMYDWVNGLREVYTFAGDNGLVTLMSRPHGYLEMAANPLELQAQASKYVWYGTVYVSAVLGCVGLVLVLYGAKTCFQVEGLNLFQVNRIIGGVWIGRPLLMTRGFTALTILNTCSMAFVVDRGVSRLVLRHRPWWQNFFLASEACWITYALNDGLLPLTQRYSHLYAPVSVAVSWTIVFVLSMLDPYDAQAMIHRNCTIVSFKHGVECSNGAIHVGSLATSSLMFWLAVASVVGSYTVVRCFIAVFPSSAPRNHDKHELMLLHASSDAYFAQHNRQLDAVACAMSGILPIRKVLFDITSWSVHQETAFVQVQSSFQQVHLSMANLVAQTARLPTIRTRGGLGLLIMILSVASSFIFLKLSDTSMHNDNLWGHFTPATHAYMCNWFNFYLQLSRHLDDVVIDAGTHGLVIGAIPNTTVLSSQLYAASIQDEVNSLVNVIQGLRRMDGCLVPWIATAYCFVDFNRTWEMANTPTRQQRCNQRHRGNGAVYLEAVLRNAEWSRLSVCWGDALDVGIFSTINTSTTGLAWIAAVQANALPAEDEALFWTAQHISTFTTQWQNYKRLGVVESILTNNALGRIHQWTLKRSTSSLQLAVQSSFKLHWMLANDLIAVVTPNTTSPMAGRSLVRTSPSFAFSNNTPDAVLIHHGILDDSLRWDQAFMLFQTTIGPFGSVDTKRVSPPRALRQVYRNISESVMLVLRSQVMEHDDEMNAIYTLSPQPTAWDGAALWGGDLLCGRNVGSYNQPLQFFSYQGSCGIYLVDKLHVTSPMVMHALVAAGLLFLPTMPPIWQRDTYDSSVCKSMVLRNIVVLEMYLSRSLLHVLVDMAQRVKTAIRDDIQIQLVQYIARPSALDRLELSQVNLFDGGETDLEFFSWLYLFEWVEGTREVVAFEGDVGGLVTLSAEASLGQHTVNSMEIHVNVSTYGRALLQYFTTVLLGIACVVTVYILSSHGLVEGTNMIQFNRIAGLVWLGRPMMILRSVAAISLLATTNLVLSTSPNGLVSQIMQEPQTWLSTAISSGEITWLVYAVNDTFSIVTQQYTPTYSTASCVLSVLGTLLWSFISPIQEVVVVDRVCVVTSVDFDVLCMSGLIGIGSLHRVLGLVLLAFGCCAVCFVVQRIRQPHLAKLHKTESCLLHSAADFEFAKDLWQHRGVYFMDPASAALNGVLVFPWIKSTYILDIKTWRTCKLDEDNMLRNHNVPKHLAHCIPLVE</sequence>
<keyword evidence="1" id="KW-0812">Transmembrane</keyword>
<feature type="transmembrane region" description="Helical" evidence="1">
    <location>
        <begin position="1694"/>
        <end position="1714"/>
    </location>
</feature>
<name>A0A024UUE8_9STRA</name>
<feature type="transmembrane region" description="Helical" evidence="1">
    <location>
        <begin position="646"/>
        <end position="668"/>
    </location>
</feature>
<dbReference type="OrthoDB" id="10464119at2759"/>
<reference evidence="2" key="1">
    <citation type="submission" date="2013-12" db="EMBL/GenBank/DDBJ databases">
        <title>The Genome Sequence of Aphanomyces invadans NJM9701.</title>
        <authorList>
            <consortium name="The Broad Institute Genomics Platform"/>
            <person name="Russ C."/>
            <person name="Tyler B."/>
            <person name="van West P."/>
            <person name="Dieguez-Uribeondo J."/>
            <person name="Young S.K."/>
            <person name="Zeng Q."/>
            <person name="Gargeya S."/>
            <person name="Fitzgerald M."/>
            <person name="Abouelleil A."/>
            <person name="Alvarado L."/>
            <person name="Chapman S.B."/>
            <person name="Gainer-Dewar J."/>
            <person name="Goldberg J."/>
            <person name="Griggs A."/>
            <person name="Gujja S."/>
            <person name="Hansen M."/>
            <person name="Howarth C."/>
            <person name="Imamovic A."/>
            <person name="Ireland A."/>
            <person name="Larimer J."/>
            <person name="McCowan C."/>
            <person name="Murphy C."/>
            <person name="Pearson M."/>
            <person name="Poon T.W."/>
            <person name="Priest M."/>
            <person name="Roberts A."/>
            <person name="Saif S."/>
            <person name="Shea T."/>
            <person name="Sykes S."/>
            <person name="Wortman J."/>
            <person name="Nusbaum C."/>
            <person name="Birren B."/>
        </authorList>
    </citation>
    <scope>NUCLEOTIDE SEQUENCE [LARGE SCALE GENOMIC DNA]</scope>
    <source>
        <strain evidence="2">NJM9701</strain>
    </source>
</reference>
<dbReference type="RefSeq" id="XP_008860991.1">
    <property type="nucleotide sequence ID" value="XM_008862769.1"/>
</dbReference>
<dbReference type="eggNOG" id="ENOG502SD6V">
    <property type="taxonomic scope" value="Eukaryota"/>
</dbReference>
<dbReference type="GeneID" id="20077177"/>
<feature type="transmembrane region" description="Helical" evidence="1">
    <location>
        <begin position="763"/>
        <end position="782"/>
    </location>
</feature>
<dbReference type="VEuPathDB" id="FungiDB:H310_00127"/>
<evidence type="ECO:0000313" key="2">
    <source>
        <dbReference type="EMBL" id="ETW09580.1"/>
    </source>
</evidence>
<protein>
    <submittedName>
        <fullName evidence="2">Uncharacterized protein</fullName>
    </submittedName>
</protein>
<feature type="transmembrane region" description="Helical" evidence="1">
    <location>
        <begin position="939"/>
        <end position="957"/>
    </location>
</feature>
<feature type="transmembrane region" description="Helical" evidence="1">
    <location>
        <begin position="1523"/>
        <end position="1543"/>
    </location>
</feature>
<dbReference type="EMBL" id="KI913952">
    <property type="protein sequence ID" value="ETW09580.1"/>
    <property type="molecule type" value="Genomic_DNA"/>
</dbReference>